<comment type="caution">
    <text evidence="1">The sequence shown here is derived from an EMBL/GenBank/DDBJ whole genome shotgun (WGS) entry which is preliminary data.</text>
</comment>
<protein>
    <submittedName>
        <fullName evidence="1">Uncharacterized protein</fullName>
    </submittedName>
</protein>
<gene>
    <name evidence="1" type="ORF">Tci_251450</name>
</gene>
<dbReference type="AlphaFoldDB" id="A0A699H293"/>
<evidence type="ECO:0000313" key="1">
    <source>
        <dbReference type="EMBL" id="GEW79474.1"/>
    </source>
</evidence>
<proteinExistence type="predicted"/>
<accession>A0A699H293</accession>
<reference evidence="1" key="1">
    <citation type="journal article" date="2019" name="Sci. Rep.">
        <title>Draft genome of Tanacetum cinerariifolium, the natural source of mosquito coil.</title>
        <authorList>
            <person name="Yamashiro T."/>
            <person name="Shiraishi A."/>
            <person name="Satake H."/>
            <person name="Nakayama K."/>
        </authorList>
    </citation>
    <scope>NUCLEOTIDE SEQUENCE</scope>
</reference>
<sequence length="209" mass="23858">MKRGTTLRKRTKRKETCEMDDFLGGCFSRVMVRPCRYTRSSESQGSLHSSTIEEQKSNTFFPNVADNIKVPEIMHRGTEKKNRQLIETLKQTIMALVYGITVVGSREQLKRRKHGATTTDVHSVAISSRLDVIRFSTRLVSVAEDSEDETTILVEHAGYTYISSVQLMKDESEKLLERATFAENRMTKGYGFVKRDMLIKLRKTTHGSS</sequence>
<name>A0A699H293_TANCI</name>
<organism evidence="1">
    <name type="scientific">Tanacetum cinerariifolium</name>
    <name type="common">Dalmatian daisy</name>
    <name type="synonym">Chrysanthemum cinerariifolium</name>
    <dbReference type="NCBI Taxonomy" id="118510"/>
    <lineage>
        <taxon>Eukaryota</taxon>
        <taxon>Viridiplantae</taxon>
        <taxon>Streptophyta</taxon>
        <taxon>Embryophyta</taxon>
        <taxon>Tracheophyta</taxon>
        <taxon>Spermatophyta</taxon>
        <taxon>Magnoliopsida</taxon>
        <taxon>eudicotyledons</taxon>
        <taxon>Gunneridae</taxon>
        <taxon>Pentapetalae</taxon>
        <taxon>asterids</taxon>
        <taxon>campanulids</taxon>
        <taxon>Asterales</taxon>
        <taxon>Asteraceae</taxon>
        <taxon>Asteroideae</taxon>
        <taxon>Anthemideae</taxon>
        <taxon>Anthemidinae</taxon>
        <taxon>Tanacetum</taxon>
    </lineage>
</organism>
<dbReference type="EMBL" id="BKCJ010074298">
    <property type="protein sequence ID" value="GEW79474.1"/>
    <property type="molecule type" value="Genomic_DNA"/>
</dbReference>